<keyword evidence="2" id="KW-0479">Metal-binding</keyword>
<dbReference type="Pfam" id="PF13359">
    <property type="entry name" value="DDE_Tnp_4"/>
    <property type="match status" value="1"/>
</dbReference>
<dbReference type="InterPro" id="IPR027806">
    <property type="entry name" value="HARBI1_dom"/>
</dbReference>
<dbReference type="OrthoDB" id="2445244at2759"/>
<organism evidence="4 5">
    <name type="scientific">Dentiscutata erythropus</name>
    <dbReference type="NCBI Taxonomy" id="1348616"/>
    <lineage>
        <taxon>Eukaryota</taxon>
        <taxon>Fungi</taxon>
        <taxon>Fungi incertae sedis</taxon>
        <taxon>Mucoromycota</taxon>
        <taxon>Glomeromycotina</taxon>
        <taxon>Glomeromycetes</taxon>
        <taxon>Diversisporales</taxon>
        <taxon>Gigasporaceae</taxon>
        <taxon>Dentiscutata</taxon>
    </lineage>
</organism>
<feature type="domain" description="DDE Tnp4" evidence="3">
    <location>
        <begin position="118"/>
        <end position="209"/>
    </location>
</feature>
<dbReference type="EMBL" id="CAJVPY010009237">
    <property type="protein sequence ID" value="CAG8706301.1"/>
    <property type="molecule type" value="Genomic_DNA"/>
</dbReference>
<keyword evidence="5" id="KW-1185">Reference proteome</keyword>
<evidence type="ECO:0000256" key="2">
    <source>
        <dbReference type="ARBA" id="ARBA00022723"/>
    </source>
</evidence>
<evidence type="ECO:0000259" key="3">
    <source>
        <dbReference type="Pfam" id="PF13359"/>
    </source>
</evidence>
<dbReference type="Proteomes" id="UP000789405">
    <property type="component" value="Unassembled WGS sequence"/>
</dbReference>
<gene>
    <name evidence="4" type="ORF">DERYTH_LOCUS13303</name>
</gene>
<name>A0A9N9N6Y7_9GLOM</name>
<dbReference type="AlphaFoldDB" id="A0A9N9N6Y7"/>
<comment type="caution">
    <text evidence="4">The sequence shown here is derived from an EMBL/GenBank/DDBJ whole genome shotgun (WGS) entry which is preliminary data.</text>
</comment>
<evidence type="ECO:0000256" key="1">
    <source>
        <dbReference type="ARBA" id="ARBA00001968"/>
    </source>
</evidence>
<evidence type="ECO:0000313" key="5">
    <source>
        <dbReference type="Proteomes" id="UP000789405"/>
    </source>
</evidence>
<sequence length="272" mass="31792">MNNYLLSQLIEDSTESSSDSDSSHDDLQIINIIFRRYLHNRLLTSPFRMNMPTFWKIIDMIKNNSVFNSRQRPIELQLSVVLFLLGRKSTICDVATRFDISEGSVVKYSERIIIAIQSLRTQYVVWPQNDYRTQIGWPASVHDAKVFSNSSLYIQRNSLFQDDNYILADSSYPISKWCIPSFKSPTQQQIRFNKKHSKTRVIVEQAFEIALILHNIVERNNDIWTLPPRTRSESRDVIRFANSQNRRCQIGYDKKAKVNGFCSLNLLRNFAQ</sequence>
<accession>A0A9N9N6Y7</accession>
<evidence type="ECO:0000313" key="4">
    <source>
        <dbReference type="EMBL" id="CAG8706301.1"/>
    </source>
</evidence>
<proteinExistence type="predicted"/>
<dbReference type="GO" id="GO:0046872">
    <property type="term" value="F:metal ion binding"/>
    <property type="evidence" value="ECO:0007669"/>
    <property type="project" value="UniProtKB-KW"/>
</dbReference>
<reference evidence="4" key="1">
    <citation type="submission" date="2021-06" db="EMBL/GenBank/DDBJ databases">
        <authorList>
            <person name="Kallberg Y."/>
            <person name="Tangrot J."/>
            <person name="Rosling A."/>
        </authorList>
    </citation>
    <scope>NUCLEOTIDE SEQUENCE</scope>
    <source>
        <strain evidence="4">MA453B</strain>
    </source>
</reference>
<protein>
    <submittedName>
        <fullName evidence="4">22412_t:CDS:1</fullName>
    </submittedName>
</protein>
<comment type="cofactor">
    <cofactor evidence="1">
        <name>a divalent metal cation</name>
        <dbReference type="ChEBI" id="CHEBI:60240"/>
    </cofactor>
</comment>